<accession>A0A2Z4FLU6</accession>
<keyword evidence="1" id="KW-0012">Acyltransferase</keyword>
<organism evidence="1 2">
    <name type="scientific">Bradymonas sediminis</name>
    <dbReference type="NCBI Taxonomy" id="1548548"/>
    <lineage>
        <taxon>Bacteria</taxon>
        <taxon>Deltaproteobacteria</taxon>
        <taxon>Bradymonadales</taxon>
        <taxon>Bradymonadaceae</taxon>
        <taxon>Bradymonas</taxon>
    </lineage>
</organism>
<gene>
    <name evidence="1" type="ORF">DN745_09985</name>
</gene>
<dbReference type="KEGG" id="bsed:DN745_09985"/>
<dbReference type="EMBL" id="CP030032">
    <property type="protein sequence ID" value="AWV89648.1"/>
    <property type="molecule type" value="Genomic_DNA"/>
</dbReference>
<protein>
    <submittedName>
        <fullName evidence="1">Acyltransferase</fullName>
    </submittedName>
</protein>
<reference evidence="1 2" key="1">
    <citation type="submission" date="2018-06" db="EMBL/GenBank/DDBJ databases">
        <title>Lujinxingia sediminis gen. nov. sp. nov., a new facultative anaerobic member of the class Deltaproteobacteria, and proposal of Lujinxingaceae fam. nov.</title>
        <authorList>
            <person name="Guo L.-Y."/>
            <person name="Li C.-M."/>
            <person name="Wang S."/>
            <person name="Du Z.-J."/>
        </authorList>
    </citation>
    <scope>NUCLEOTIDE SEQUENCE [LARGE SCALE GENOMIC DNA]</scope>
    <source>
        <strain evidence="1 2">FA350</strain>
    </source>
</reference>
<name>A0A2Z4FLU6_9DELT</name>
<dbReference type="Pfam" id="PF01553">
    <property type="entry name" value="Acyltransferase"/>
    <property type="match status" value="1"/>
</dbReference>
<dbReference type="Proteomes" id="UP000249799">
    <property type="component" value="Chromosome"/>
</dbReference>
<dbReference type="SUPFAM" id="SSF69593">
    <property type="entry name" value="Glycerol-3-phosphate (1)-acyltransferase"/>
    <property type="match status" value="1"/>
</dbReference>
<sequence>MSLKFFTNREVAEKVRRIELPFNAYGLDPYGVSQDYLAVFYSLLLPLYRDYFTVRTHGIENIPAQGRAMVVGNHSGGLPVDGAMVLASLFAEMDPPRLAQGMVEKFAQSLPFLSHWFSRVGQFAGLPEHAERLLNDDRLLMVFPEGVRGVGKLFKDRYKLERFGTGFIRLALATNTPVIPMAFIGGEEALPTAFHLKKMAKLIGVPYIPVPPYLLPLPMPVHCEIYYGEPMYFSGNGNEEDRVINGYVEQVKERISELIEQGRVERRSVFGGLRPKPRIDNDAVRFDP</sequence>
<dbReference type="RefSeq" id="WP_111334482.1">
    <property type="nucleotide sequence ID" value="NZ_CP030032.1"/>
</dbReference>
<dbReference type="CDD" id="cd07987">
    <property type="entry name" value="LPLAT_MGAT-like"/>
    <property type="match status" value="1"/>
</dbReference>
<dbReference type="PANTHER" id="PTHR22753:SF14">
    <property type="entry name" value="MONOACYLGLYCEROL_DIACYLGLYCEROL O-ACYLTRANSFERASE"/>
    <property type="match status" value="1"/>
</dbReference>
<dbReference type="InterPro" id="IPR002123">
    <property type="entry name" value="Plipid/glycerol_acylTrfase"/>
</dbReference>
<keyword evidence="1" id="KW-0808">Transferase</keyword>
<evidence type="ECO:0000313" key="1">
    <source>
        <dbReference type="EMBL" id="AWV89648.1"/>
    </source>
</evidence>
<evidence type="ECO:0000313" key="2">
    <source>
        <dbReference type="Proteomes" id="UP000249799"/>
    </source>
</evidence>
<dbReference type="OrthoDB" id="5241618at2"/>
<proteinExistence type="predicted"/>
<dbReference type="AlphaFoldDB" id="A0A2Z4FLU6"/>
<dbReference type="SMART" id="SM00563">
    <property type="entry name" value="PlsC"/>
    <property type="match status" value="1"/>
</dbReference>
<keyword evidence="2" id="KW-1185">Reference proteome</keyword>
<dbReference type="GO" id="GO:0016020">
    <property type="term" value="C:membrane"/>
    <property type="evidence" value="ECO:0007669"/>
    <property type="project" value="TreeGrafter"/>
</dbReference>
<dbReference type="GO" id="GO:0016746">
    <property type="term" value="F:acyltransferase activity"/>
    <property type="evidence" value="ECO:0007669"/>
    <property type="project" value="UniProtKB-KW"/>
</dbReference>
<dbReference type="PANTHER" id="PTHR22753">
    <property type="entry name" value="TRANSMEMBRANE PROTEIN 68"/>
    <property type="match status" value="1"/>
</dbReference>